<gene>
    <name evidence="3" type="ORF">BDV25DRAFT_170345</name>
</gene>
<dbReference type="OrthoDB" id="5840532at2759"/>
<evidence type="ECO:0000313" key="4">
    <source>
        <dbReference type="Proteomes" id="UP000325780"/>
    </source>
</evidence>
<dbReference type="Proteomes" id="UP000325780">
    <property type="component" value="Unassembled WGS sequence"/>
</dbReference>
<name>A0A5N6U8T4_ASPAV</name>
<sequence>MDVPGIALITGAGSGIGRACAQLFAKEGSTGLALIDLSQASLEATKASIHASVPNPPKITLYAVDITSEPAITTTITSAAQEFNRLDYIINAAGISIKHPGGVGHATTDSWNKVLSVNLTGTFFVLRAAAKIMLAQAPLSSAIDGRVLCRGSIVNFSSIQGYAGIAGSAAYTASKHGVIGLTRTASEDYAKDGIRVNAVCPGYTETPMTMDDPLVREAMRVRVAGAVPMGRMGRAEEIADAVVFLAGGRSSFVTGTTLCVDGGFLQR</sequence>
<organism evidence="3 4">
    <name type="scientific">Aspergillus avenaceus</name>
    <dbReference type="NCBI Taxonomy" id="36643"/>
    <lineage>
        <taxon>Eukaryota</taxon>
        <taxon>Fungi</taxon>
        <taxon>Dikarya</taxon>
        <taxon>Ascomycota</taxon>
        <taxon>Pezizomycotina</taxon>
        <taxon>Eurotiomycetes</taxon>
        <taxon>Eurotiomycetidae</taxon>
        <taxon>Eurotiales</taxon>
        <taxon>Aspergillaceae</taxon>
        <taxon>Aspergillus</taxon>
        <taxon>Aspergillus subgen. Circumdati</taxon>
    </lineage>
</organism>
<dbReference type="PANTHER" id="PTHR42760">
    <property type="entry name" value="SHORT-CHAIN DEHYDROGENASES/REDUCTASES FAMILY MEMBER"/>
    <property type="match status" value="1"/>
</dbReference>
<dbReference type="EMBL" id="ML742025">
    <property type="protein sequence ID" value="KAE8155027.1"/>
    <property type="molecule type" value="Genomic_DNA"/>
</dbReference>
<protein>
    <recommendedName>
        <fullName evidence="5">NAD(P)-binding protein</fullName>
    </recommendedName>
</protein>
<evidence type="ECO:0008006" key="5">
    <source>
        <dbReference type="Google" id="ProtNLM"/>
    </source>
</evidence>
<dbReference type="Pfam" id="PF13561">
    <property type="entry name" value="adh_short_C2"/>
    <property type="match status" value="1"/>
</dbReference>
<evidence type="ECO:0000256" key="2">
    <source>
        <dbReference type="ARBA" id="ARBA00022857"/>
    </source>
</evidence>
<dbReference type="GO" id="GO:0016616">
    <property type="term" value="F:oxidoreductase activity, acting on the CH-OH group of donors, NAD or NADP as acceptor"/>
    <property type="evidence" value="ECO:0007669"/>
    <property type="project" value="TreeGrafter"/>
</dbReference>
<comment type="similarity">
    <text evidence="1">Belongs to the short-chain dehydrogenases/reductases (SDR) family.</text>
</comment>
<dbReference type="PRINTS" id="PR00081">
    <property type="entry name" value="GDHRDH"/>
</dbReference>
<accession>A0A5N6U8T4</accession>
<dbReference type="InterPro" id="IPR020904">
    <property type="entry name" value="Sc_DH/Rdtase_CS"/>
</dbReference>
<keyword evidence="4" id="KW-1185">Reference proteome</keyword>
<dbReference type="Gene3D" id="3.40.50.720">
    <property type="entry name" value="NAD(P)-binding Rossmann-like Domain"/>
    <property type="match status" value="1"/>
</dbReference>
<evidence type="ECO:0000313" key="3">
    <source>
        <dbReference type="EMBL" id="KAE8155027.1"/>
    </source>
</evidence>
<dbReference type="InterPro" id="IPR036291">
    <property type="entry name" value="NAD(P)-bd_dom_sf"/>
</dbReference>
<dbReference type="PRINTS" id="PR00080">
    <property type="entry name" value="SDRFAMILY"/>
</dbReference>
<reference evidence="3 4" key="1">
    <citation type="submission" date="2019-04" db="EMBL/GenBank/DDBJ databases">
        <title>Friends and foes A comparative genomics study of 23 Aspergillus species from section Flavi.</title>
        <authorList>
            <consortium name="DOE Joint Genome Institute"/>
            <person name="Kjaerbolling I."/>
            <person name="Vesth T."/>
            <person name="Frisvad J.C."/>
            <person name="Nybo J.L."/>
            <person name="Theobald S."/>
            <person name="Kildgaard S."/>
            <person name="Isbrandt T."/>
            <person name="Kuo A."/>
            <person name="Sato A."/>
            <person name="Lyhne E.K."/>
            <person name="Kogle M.E."/>
            <person name="Wiebenga A."/>
            <person name="Kun R.S."/>
            <person name="Lubbers R.J."/>
            <person name="Makela M.R."/>
            <person name="Barry K."/>
            <person name="Chovatia M."/>
            <person name="Clum A."/>
            <person name="Daum C."/>
            <person name="Haridas S."/>
            <person name="He G."/>
            <person name="LaButti K."/>
            <person name="Lipzen A."/>
            <person name="Mondo S."/>
            <person name="Riley R."/>
            <person name="Salamov A."/>
            <person name="Simmons B.A."/>
            <person name="Magnuson J.K."/>
            <person name="Henrissat B."/>
            <person name="Mortensen U.H."/>
            <person name="Larsen T.O."/>
            <person name="Devries R.P."/>
            <person name="Grigoriev I.V."/>
            <person name="Machida M."/>
            <person name="Baker S.E."/>
            <person name="Andersen M.R."/>
        </authorList>
    </citation>
    <scope>NUCLEOTIDE SEQUENCE [LARGE SCALE GENOMIC DNA]</scope>
    <source>
        <strain evidence="3 4">IBT 18842</strain>
    </source>
</reference>
<dbReference type="SUPFAM" id="SSF51735">
    <property type="entry name" value="NAD(P)-binding Rossmann-fold domains"/>
    <property type="match status" value="1"/>
</dbReference>
<dbReference type="PROSITE" id="PS00061">
    <property type="entry name" value="ADH_SHORT"/>
    <property type="match status" value="1"/>
</dbReference>
<dbReference type="FunFam" id="3.40.50.720:FF:000084">
    <property type="entry name" value="Short-chain dehydrogenase reductase"/>
    <property type="match status" value="1"/>
</dbReference>
<evidence type="ECO:0000256" key="1">
    <source>
        <dbReference type="ARBA" id="ARBA00006484"/>
    </source>
</evidence>
<keyword evidence="2" id="KW-0521">NADP</keyword>
<dbReference type="AlphaFoldDB" id="A0A5N6U8T4"/>
<dbReference type="GO" id="GO:0044550">
    <property type="term" value="P:secondary metabolite biosynthetic process"/>
    <property type="evidence" value="ECO:0007669"/>
    <property type="project" value="UniProtKB-ARBA"/>
</dbReference>
<dbReference type="InterPro" id="IPR002347">
    <property type="entry name" value="SDR_fam"/>
</dbReference>
<dbReference type="CDD" id="cd05233">
    <property type="entry name" value="SDR_c"/>
    <property type="match status" value="1"/>
</dbReference>
<proteinExistence type="inferred from homology"/>